<dbReference type="GO" id="GO:0006313">
    <property type="term" value="P:DNA transposition"/>
    <property type="evidence" value="ECO:0007669"/>
    <property type="project" value="InterPro"/>
</dbReference>
<proteinExistence type="predicted"/>
<dbReference type="AlphaFoldDB" id="A0A839E1L2"/>
<keyword evidence="3" id="KW-1185">Reference proteome</keyword>
<dbReference type="Gene3D" id="3.30.70.1290">
    <property type="entry name" value="Transposase IS200-like"/>
    <property type="match status" value="1"/>
</dbReference>
<comment type="caution">
    <text evidence="2">The sequence shown here is derived from an EMBL/GenBank/DDBJ whole genome shotgun (WGS) entry which is preliminary data.</text>
</comment>
<dbReference type="GO" id="GO:0004803">
    <property type="term" value="F:transposase activity"/>
    <property type="evidence" value="ECO:0007669"/>
    <property type="project" value="InterPro"/>
</dbReference>
<sequence length="64" mass="6894">MTSGCLWCGARSIAAACSAGESRPAWGELIREEADERGRGIVALEVMPEHVHLFVEHDPKSSVS</sequence>
<dbReference type="InterPro" id="IPR036515">
    <property type="entry name" value="Transposase_17_sf"/>
</dbReference>
<dbReference type="GO" id="GO:0003677">
    <property type="term" value="F:DNA binding"/>
    <property type="evidence" value="ECO:0007669"/>
    <property type="project" value="InterPro"/>
</dbReference>
<dbReference type="SUPFAM" id="SSF143422">
    <property type="entry name" value="Transposase IS200-like"/>
    <property type="match status" value="1"/>
</dbReference>
<evidence type="ECO:0000313" key="2">
    <source>
        <dbReference type="EMBL" id="MBA8826970.1"/>
    </source>
</evidence>
<evidence type="ECO:0000313" key="3">
    <source>
        <dbReference type="Proteomes" id="UP000569329"/>
    </source>
</evidence>
<dbReference type="Pfam" id="PF01797">
    <property type="entry name" value="Y1_Tnp"/>
    <property type="match status" value="1"/>
</dbReference>
<dbReference type="Proteomes" id="UP000569329">
    <property type="component" value="Unassembled WGS sequence"/>
</dbReference>
<protein>
    <submittedName>
        <fullName evidence="2">REP element-mobilizing transposase RayT</fullName>
    </submittedName>
</protein>
<name>A0A839E1L2_9PSEU</name>
<organism evidence="2 3">
    <name type="scientific">Halosaccharopolyspora lacisalsi</name>
    <dbReference type="NCBI Taxonomy" id="1000566"/>
    <lineage>
        <taxon>Bacteria</taxon>
        <taxon>Bacillati</taxon>
        <taxon>Actinomycetota</taxon>
        <taxon>Actinomycetes</taxon>
        <taxon>Pseudonocardiales</taxon>
        <taxon>Pseudonocardiaceae</taxon>
        <taxon>Halosaccharopolyspora</taxon>
    </lineage>
</organism>
<feature type="domain" description="Transposase IS200-like" evidence="1">
    <location>
        <begin position="21"/>
        <end position="64"/>
    </location>
</feature>
<reference evidence="2 3" key="1">
    <citation type="submission" date="2020-07" db="EMBL/GenBank/DDBJ databases">
        <title>Sequencing the genomes of 1000 actinobacteria strains.</title>
        <authorList>
            <person name="Klenk H.-P."/>
        </authorList>
    </citation>
    <scope>NUCLEOTIDE SEQUENCE [LARGE SCALE GENOMIC DNA]</scope>
    <source>
        <strain evidence="2 3">DSM 45975</strain>
    </source>
</reference>
<dbReference type="EMBL" id="JACGWZ010000007">
    <property type="protein sequence ID" value="MBA8826970.1"/>
    <property type="molecule type" value="Genomic_DNA"/>
</dbReference>
<gene>
    <name evidence="2" type="ORF">FHX42_004354</name>
</gene>
<evidence type="ECO:0000259" key="1">
    <source>
        <dbReference type="Pfam" id="PF01797"/>
    </source>
</evidence>
<dbReference type="InterPro" id="IPR002686">
    <property type="entry name" value="Transposase_17"/>
</dbReference>
<accession>A0A839E1L2</accession>